<reference evidence="8" key="1">
    <citation type="submission" date="2020-01" db="EMBL/GenBank/DDBJ databases">
        <title>Sphingomonas sp. strain CSW-10.</title>
        <authorList>
            <person name="Chen W.-M."/>
        </authorList>
    </citation>
    <scope>NUCLEOTIDE SEQUENCE [LARGE SCALE GENOMIC DNA]</scope>
    <source>
        <strain evidence="8">FSY-8</strain>
    </source>
</reference>
<feature type="compositionally biased region" description="Gly residues" evidence="6">
    <location>
        <begin position="8"/>
        <end position="21"/>
    </location>
</feature>
<dbReference type="InterPro" id="IPR042217">
    <property type="entry name" value="T4SS_VirB10/TrbI"/>
</dbReference>
<dbReference type="Pfam" id="PF03743">
    <property type="entry name" value="TrbI"/>
    <property type="match status" value="1"/>
</dbReference>
<keyword evidence="3" id="KW-0812">Transmembrane</keyword>
<feature type="region of interest" description="Disordered" evidence="6">
    <location>
        <begin position="1"/>
        <end position="27"/>
    </location>
</feature>
<keyword evidence="5" id="KW-0472">Membrane</keyword>
<evidence type="ECO:0000256" key="1">
    <source>
        <dbReference type="ARBA" id="ARBA00004167"/>
    </source>
</evidence>
<evidence type="ECO:0000256" key="6">
    <source>
        <dbReference type="SAM" id="MobiDB-lite"/>
    </source>
</evidence>
<comment type="caution">
    <text evidence="7">The sequence shown here is derived from an EMBL/GenBank/DDBJ whole genome shotgun (WGS) entry which is preliminary data.</text>
</comment>
<sequence length="221" mass="22717">MIDLTSGAGDGGGAGAAGPPGSGVMTGEDTARATLIRARSATVPQGAIIAAVLETPLNSDRPGMARAMVTQDVRGFDGTRVLIPRGSRLIGEFKADATPGQRRILVMWSRLIRPDGVAVRIGSPVADSMGGAGVTGSVNSHAFERFSSAVLQSALTVGVNVASRLGDGGAVWMTYPLQNNQLGQQLVPGTQRGNTIKVREGANIAVLVARDLDFSGMPALR</sequence>
<dbReference type="InterPro" id="IPR005498">
    <property type="entry name" value="T4SS_VirB10/TraB/TrbI"/>
</dbReference>
<evidence type="ECO:0000313" key="7">
    <source>
        <dbReference type="EMBL" id="NBC35635.1"/>
    </source>
</evidence>
<evidence type="ECO:0000256" key="2">
    <source>
        <dbReference type="ARBA" id="ARBA00010265"/>
    </source>
</evidence>
<name>A0ABW9XAT5_9SPHN</name>
<dbReference type="Proteomes" id="UP000753724">
    <property type="component" value="Unassembled WGS sequence"/>
</dbReference>
<accession>A0ABW9XAT5</accession>
<evidence type="ECO:0000256" key="4">
    <source>
        <dbReference type="ARBA" id="ARBA00022989"/>
    </source>
</evidence>
<dbReference type="EMBL" id="JAAAPO010000001">
    <property type="protein sequence ID" value="NBC35635.1"/>
    <property type="molecule type" value="Genomic_DNA"/>
</dbReference>
<organism evidence="7 8">
    <name type="scientific">Novosphingobium ovatum</name>
    <dbReference type="NCBI Taxonomy" id="1908523"/>
    <lineage>
        <taxon>Bacteria</taxon>
        <taxon>Pseudomonadati</taxon>
        <taxon>Pseudomonadota</taxon>
        <taxon>Alphaproteobacteria</taxon>
        <taxon>Sphingomonadales</taxon>
        <taxon>Sphingomonadaceae</taxon>
        <taxon>Novosphingobium</taxon>
    </lineage>
</organism>
<dbReference type="CDD" id="cd16429">
    <property type="entry name" value="VirB10"/>
    <property type="match status" value="1"/>
</dbReference>
<dbReference type="Gene3D" id="2.40.128.260">
    <property type="entry name" value="Type IV secretion system, VirB10/TraB/TrbI"/>
    <property type="match status" value="1"/>
</dbReference>
<evidence type="ECO:0000256" key="3">
    <source>
        <dbReference type="ARBA" id="ARBA00022692"/>
    </source>
</evidence>
<keyword evidence="8" id="KW-1185">Reference proteome</keyword>
<keyword evidence="4" id="KW-1133">Transmembrane helix</keyword>
<protein>
    <submittedName>
        <fullName evidence="7">Type IV secretion system protein B10</fullName>
    </submittedName>
</protein>
<proteinExistence type="inferred from homology"/>
<comment type="similarity">
    <text evidence="2">Belongs to the TrbI/VirB10 family.</text>
</comment>
<comment type="subcellular location">
    <subcellularLocation>
        <location evidence="1">Membrane</location>
        <topology evidence="1">Single-pass membrane protein</topology>
    </subcellularLocation>
</comment>
<gene>
    <name evidence="7" type="ORF">GTZ99_03590</name>
</gene>
<evidence type="ECO:0000256" key="5">
    <source>
        <dbReference type="ARBA" id="ARBA00023136"/>
    </source>
</evidence>
<evidence type="ECO:0000313" key="8">
    <source>
        <dbReference type="Proteomes" id="UP000753724"/>
    </source>
</evidence>